<organism evidence="2">
    <name type="scientific">Cyprideis torosa</name>
    <dbReference type="NCBI Taxonomy" id="163714"/>
    <lineage>
        <taxon>Eukaryota</taxon>
        <taxon>Metazoa</taxon>
        <taxon>Ecdysozoa</taxon>
        <taxon>Arthropoda</taxon>
        <taxon>Crustacea</taxon>
        <taxon>Oligostraca</taxon>
        <taxon>Ostracoda</taxon>
        <taxon>Podocopa</taxon>
        <taxon>Podocopida</taxon>
        <taxon>Cytherocopina</taxon>
        <taxon>Cytheroidea</taxon>
        <taxon>Cytherideidae</taxon>
        <taxon>Cyprideis</taxon>
    </lineage>
</organism>
<feature type="region of interest" description="Disordered" evidence="1">
    <location>
        <begin position="1"/>
        <end position="92"/>
    </location>
</feature>
<evidence type="ECO:0000313" key="2">
    <source>
        <dbReference type="EMBL" id="CAD7227012.1"/>
    </source>
</evidence>
<feature type="compositionally biased region" description="Low complexity" evidence="1">
    <location>
        <begin position="1"/>
        <end position="28"/>
    </location>
</feature>
<dbReference type="AlphaFoldDB" id="A0A7R8ZPQ1"/>
<protein>
    <submittedName>
        <fullName evidence="2">Uncharacterized protein</fullName>
    </submittedName>
</protein>
<sequence length="146" mass="15873">MGGSVESMVSSDSSPRSLRLDASSSGGYPPTPSPSAENTPFRRTGSERLKDGAKALLRRMESIRSSIKRKERPALPPHANSPKGSPGRNIVIGEPKHNTVAVFAEEMNNPSSYATESTDPEQVVFRSLCSSSVLNQWDASREWVEK</sequence>
<feature type="compositionally biased region" description="Basic and acidic residues" evidence="1">
    <location>
        <begin position="44"/>
        <end position="62"/>
    </location>
</feature>
<dbReference type="EMBL" id="OB661002">
    <property type="protein sequence ID" value="CAD7227012.1"/>
    <property type="molecule type" value="Genomic_DNA"/>
</dbReference>
<dbReference type="OrthoDB" id="10003330at2759"/>
<reference evidence="2" key="1">
    <citation type="submission" date="2020-11" db="EMBL/GenBank/DDBJ databases">
        <authorList>
            <person name="Tran Van P."/>
        </authorList>
    </citation>
    <scope>NUCLEOTIDE SEQUENCE</scope>
</reference>
<name>A0A7R8ZPQ1_9CRUS</name>
<accession>A0A7R8ZPQ1</accession>
<gene>
    <name evidence="2" type="ORF">CTOB1V02_LOCUS4923</name>
</gene>
<evidence type="ECO:0000256" key="1">
    <source>
        <dbReference type="SAM" id="MobiDB-lite"/>
    </source>
</evidence>
<proteinExistence type="predicted"/>